<dbReference type="VEuPathDB" id="FungiDB:BTJ68_08783"/>
<evidence type="ECO:0000256" key="4">
    <source>
        <dbReference type="ARBA" id="ARBA00023004"/>
    </source>
</evidence>
<sequence length="557" mass="61865">MTLNATYLFLQSSPPLLSTNSFSSSLILASLACLSVSALWLLHLTTTSTHPTDTHEPPEIRPQLPVFGHIYSMLREGADYYSRLYCRHQLGLYTLRTIFGRMYIISSPSWTQAFHRASKTLSFHDLVAPTLHSVLDLDPGTLRIFAENLNNERGDRSGVLWEIHDLVKRILAPGSTSLEQVNQAFFNEIATDVNALPRGEGTEPVELWTWVGRIVSMSSTTAIYGPSNPFALEPSLVDDFWTIAQNLHILFILPRSWLLSCLAPKLSEARHRVFRALREYSETEKYSSGSQLAQDSARVRLSKGMTKSQSGQAELSMVMAILLNTVPATFWFLTYISADVKLLADLRQEVDACTTRTGHKHILAATKLRTHCPLLNSALRETLRLAAPMNTTRSVREDTSLRNPATGEAYLLRRGSLAQIATTVIHQQAEIYGAEAPPEEFCAERFLRTTRMVVEDPATGFRGVDGEKVLGSFGTFGGGSSVCPGRHFAWMEMLAFTALLIAGFDIEDAASGGAVAIPPFRKEKMFIAQGLTKPAVNSNVVIRRRRGFEDVSWELEL</sequence>
<keyword evidence="3 5" id="KW-0479">Metal-binding</keyword>
<keyword evidence="5" id="KW-0349">Heme</keyword>
<dbReference type="GO" id="GO:0005506">
    <property type="term" value="F:iron ion binding"/>
    <property type="evidence" value="ECO:0007669"/>
    <property type="project" value="InterPro"/>
</dbReference>
<evidence type="ECO:0000313" key="7">
    <source>
        <dbReference type="Proteomes" id="UP000281468"/>
    </source>
</evidence>
<accession>A0A3M7GXX1</accession>
<dbReference type="Pfam" id="PF00067">
    <property type="entry name" value="p450"/>
    <property type="match status" value="1"/>
</dbReference>
<name>A0A3M7GXX1_HORWE</name>
<comment type="caution">
    <text evidence="6">The sequence shown here is derived from an EMBL/GenBank/DDBJ whole genome shotgun (WGS) entry which is preliminary data.</text>
</comment>
<dbReference type="Gene3D" id="1.10.630.10">
    <property type="entry name" value="Cytochrome P450"/>
    <property type="match status" value="1"/>
</dbReference>
<comment type="similarity">
    <text evidence="2">Belongs to the cytochrome P450 family.</text>
</comment>
<reference evidence="6 7" key="1">
    <citation type="journal article" date="2018" name="BMC Genomics">
        <title>Genomic evidence for intraspecific hybridization in a clonal and extremely halotolerant yeast.</title>
        <authorList>
            <person name="Gostincar C."/>
            <person name="Stajich J.E."/>
            <person name="Zupancic J."/>
            <person name="Zalar P."/>
            <person name="Gunde-Cimerman N."/>
        </authorList>
    </citation>
    <scope>NUCLEOTIDE SEQUENCE [LARGE SCALE GENOMIC DNA]</scope>
    <source>
        <strain evidence="6 7">EXF-171</strain>
    </source>
</reference>
<evidence type="ECO:0000256" key="5">
    <source>
        <dbReference type="PIRSR" id="PIRSR602403-1"/>
    </source>
</evidence>
<dbReference type="EMBL" id="QWIQ01000120">
    <property type="protein sequence ID" value="RMZ05828.1"/>
    <property type="molecule type" value="Genomic_DNA"/>
</dbReference>
<evidence type="ECO:0000313" key="6">
    <source>
        <dbReference type="EMBL" id="RMZ05828.1"/>
    </source>
</evidence>
<evidence type="ECO:0000256" key="2">
    <source>
        <dbReference type="ARBA" id="ARBA00010617"/>
    </source>
</evidence>
<dbReference type="PANTHER" id="PTHR47582:SF1">
    <property type="entry name" value="P450, PUTATIVE (EUROFUNG)-RELATED"/>
    <property type="match status" value="1"/>
</dbReference>
<dbReference type="AlphaFoldDB" id="A0A3M7GXX1"/>
<evidence type="ECO:0000256" key="3">
    <source>
        <dbReference type="ARBA" id="ARBA00022723"/>
    </source>
</evidence>
<dbReference type="SUPFAM" id="SSF48264">
    <property type="entry name" value="Cytochrome P450"/>
    <property type="match status" value="1"/>
</dbReference>
<dbReference type="PRINTS" id="PR00465">
    <property type="entry name" value="EP450IV"/>
</dbReference>
<dbReference type="GO" id="GO:0020037">
    <property type="term" value="F:heme binding"/>
    <property type="evidence" value="ECO:0007669"/>
    <property type="project" value="InterPro"/>
</dbReference>
<dbReference type="InterPro" id="IPR036396">
    <property type="entry name" value="Cyt_P450_sf"/>
</dbReference>
<dbReference type="CDD" id="cd11040">
    <property type="entry name" value="CYP7_CYP8-like"/>
    <property type="match status" value="1"/>
</dbReference>
<dbReference type="GO" id="GO:0016705">
    <property type="term" value="F:oxidoreductase activity, acting on paired donors, with incorporation or reduction of molecular oxygen"/>
    <property type="evidence" value="ECO:0007669"/>
    <property type="project" value="InterPro"/>
</dbReference>
<gene>
    <name evidence="6" type="ORF">D0862_04821</name>
</gene>
<dbReference type="PANTHER" id="PTHR47582">
    <property type="entry name" value="P450, PUTATIVE (EUROFUNG)-RELATED"/>
    <property type="match status" value="1"/>
</dbReference>
<dbReference type="Proteomes" id="UP000281468">
    <property type="component" value="Unassembled WGS sequence"/>
</dbReference>
<proteinExistence type="inferred from homology"/>
<evidence type="ECO:0000256" key="1">
    <source>
        <dbReference type="ARBA" id="ARBA00001971"/>
    </source>
</evidence>
<comment type="cofactor">
    <cofactor evidence="1 5">
        <name>heme</name>
        <dbReference type="ChEBI" id="CHEBI:30413"/>
    </cofactor>
</comment>
<protein>
    <recommendedName>
        <fullName evidence="8">Cytochrome P450</fullName>
    </recommendedName>
</protein>
<dbReference type="GO" id="GO:0004497">
    <property type="term" value="F:monooxygenase activity"/>
    <property type="evidence" value="ECO:0007669"/>
    <property type="project" value="InterPro"/>
</dbReference>
<evidence type="ECO:0008006" key="8">
    <source>
        <dbReference type="Google" id="ProtNLM"/>
    </source>
</evidence>
<dbReference type="InterPro" id="IPR001128">
    <property type="entry name" value="Cyt_P450"/>
</dbReference>
<organism evidence="6 7">
    <name type="scientific">Hortaea werneckii</name>
    <name type="common">Black yeast</name>
    <name type="synonym">Cladosporium werneckii</name>
    <dbReference type="NCBI Taxonomy" id="91943"/>
    <lineage>
        <taxon>Eukaryota</taxon>
        <taxon>Fungi</taxon>
        <taxon>Dikarya</taxon>
        <taxon>Ascomycota</taxon>
        <taxon>Pezizomycotina</taxon>
        <taxon>Dothideomycetes</taxon>
        <taxon>Dothideomycetidae</taxon>
        <taxon>Mycosphaerellales</taxon>
        <taxon>Teratosphaeriaceae</taxon>
        <taxon>Hortaea</taxon>
    </lineage>
</organism>
<feature type="binding site" description="axial binding residue" evidence="5">
    <location>
        <position position="483"/>
    </location>
    <ligand>
        <name>heme</name>
        <dbReference type="ChEBI" id="CHEBI:30413"/>
    </ligand>
    <ligandPart>
        <name>Fe</name>
        <dbReference type="ChEBI" id="CHEBI:18248"/>
    </ligandPart>
</feature>
<keyword evidence="4 5" id="KW-0408">Iron</keyword>
<dbReference type="InterPro" id="IPR002403">
    <property type="entry name" value="Cyt_P450_E_grp-IV"/>
</dbReference>
<dbReference type="InterPro" id="IPR053007">
    <property type="entry name" value="CYP450_monoxygenase_sec-met"/>
</dbReference>